<evidence type="ECO:0000313" key="2">
    <source>
        <dbReference type="Proteomes" id="UP000249396"/>
    </source>
</evidence>
<protein>
    <submittedName>
        <fullName evidence="1">Uncharacterized protein</fullName>
    </submittedName>
</protein>
<gene>
    <name evidence="1" type="ORF">DM484_07245</name>
</gene>
<organism evidence="1 2">
    <name type="scientific">Candidatus Methylumidiphilus alinenensis</name>
    <dbReference type="NCBI Taxonomy" id="2202197"/>
    <lineage>
        <taxon>Bacteria</taxon>
        <taxon>Pseudomonadati</taxon>
        <taxon>Pseudomonadota</taxon>
        <taxon>Gammaproteobacteria</taxon>
        <taxon>Methylococcales</taxon>
        <taxon>Candidatus Methylumidiphilus</taxon>
    </lineage>
</organism>
<accession>A0A2W4TBI8</accession>
<dbReference type="EMBL" id="QJPH01000242">
    <property type="protein sequence ID" value="PZN81974.1"/>
    <property type="molecule type" value="Genomic_DNA"/>
</dbReference>
<feature type="non-terminal residue" evidence="1">
    <location>
        <position position="74"/>
    </location>
</feature>
<sequence>MLRSYEAIYDHGQLRWLNDAPKETPLKVIVTVVEEAKTATPEPTRKRRRPPPELAGMMRVVNVEDNLVEPAIPE</sequence>
<dbReference type="Proteomes" id="UP000249396">
    <property type="component" value="Unassembled WGS sequence"/>
</dbReference>
<comment type="caution">
    <text evidence="1">The sequence shown here is derived from an EMBL/GenBank/DDBJ whole genome shotgun (WGS) entry which is preliminary data.</text>
</comment>
<dbReference type="AlphaFoldDB" id="A0A2W4TBI8"/>
<evidence type="ECO:0000313" key="1">
    <source>
        <dbReference type="EMBL" id="PZN81974.1"/>
    </source>
</evidence>
<name>A0A2W4TBI8_9GAMM</name>
<reference evidence="1 2" key="1">
    <citation type="journal article" date="2018" name="Aquat. Microb. Ecol.">
        <title>Gammaproteobacterial methanotrophs dominate.</title>
        <authorList>
            <person name="Rissanen A.J."/>
            <person name="Saarenheimo J."/>
            <person name="Tiirola M."/>
            <person name="Peura S."/>
            <person name="Aalto S.L."/>
            <person name="Karvinen A."/>
            <person name="Nykanen H."/>
        </authorList>
    </citation>
    <scope>NUCLEOTIDE SEQUENCE [LARGE SCALE GENOMIC DNA]</scope>
    <source>
        <strain evidence="1">AMbin10</strain>
    </source>
</reference>
<proteinExistence type="predicted"/>